<evidence type="ECO:0000256" key="2">
    <source>
        <dbReference type="ARBA" id="ARBA00022540"/>
    </source>
</evidence>
<reference evidence="7 8" key="1">
    <citation type="journal article" date="2019" name="PLoS ONE">
        <title>Comparative genome analysis indicates high evolutionary potential of pathogenicity genes in Colletotrichum tanaceti.</title>
        <authorList>
            <person name="Lelwala R.V."/>
            <person name="Korhonen P.K."/>
            <person name="Young N.D."/>
            <person name="Scott J.B."/>
            <person name="Ades P.A."/>
            <person name="Gasser R.B."/>
            <person name="Taylor P.W.J."/>
        </authorList>
    </citation>
    <scope>NUCLEOTIDE SEQUENCE [LARGE SCALE GENOMIC DNA]</scope>
    <source>
        <strain evidence="7">BRIP57314</strain>
    </source>
</reference>
<dbReference type="InterPro" id="IPR016650">
    <property type="entry name" value="eIF3e"/>
</dbReference>
<evidence type="ECO:0000259" key="6">
    <source>
        <dbReference type="PROSITE" id="PS50250"/>
    </source>
</evidence>
<dbReference type="STRING" id="1306861.A0A4U6XKH7"/>
<keyword evidence="1 4" id="KW-0963">Cytoplasm</keyword>
<dbReference type="GO" id="GO:0001732">
    <property type="term" value="P:formation of cytoplasmic translation initiation complex"/>
    <property type="evidence" value="ECO:0007669"/>
    <property type="project" value="UniProtKB-UniRule"/>
</dbReference>
<organism evidence="7 8">
    <name type="scientific">Colletotrichum tanaceti</name>
    <dbReference type="NCBI Taxonomy" id="1306861"/>
    <lineage>
        <taxon>Eukaryota</taxon>
        <taxon>Fungi</taxon>
        <taxon>Dikarya</taxon>
        <taxon>Ascomycota</taxon>
        <taxon>Pezizomycotina</taxon>
        <taxon>Sordariomycetes</taxon>
        <taxon>Hypocreomycetidae</taxon>
        <taxon>Glomerellales</taxon>
        <taxon>Glomerellaceae</taxon>
        <taxon>Colletotrichum</taxon>
        <taxon>Colletotrichum destructivum species complex</taxon>
    </lineage>
</organism>
<evidence type="ECO:0000256" key="5">
    <source>
        <dbReference type="SAM" id="MobiDB-lite"/>
    </source>
</evidence>
<dbReference type="CDD" id="cd21378">
    <property type="entry name" value="eIF3E"/>
    <property type="match status" value="1"/>
</dbReference>
<evidence type="ECO:0000313" key="7">
    <source>
        <dbReference type="EMBL" id="TKW55277.1"/>
    </source>
</evidence>
<sequence>MPKTRSCPSAEGKDSRGSKRRFAQLIPKPDGRRETHTTTPPLLSRDDSIPRLLTIRYRKKKSDDEIPIPSTPFRYHRHQPTHTRTHPHHTTQPPIMEEVYAALGEESILPKVASQLSRHLVFPLIEFEAGRAEEKGDDETARKILAGKIKLLEDTNMADYVAQLYQELNGGSEAPAEYAKKRNDVIAQLEKYEQDTAKISELLTREDVVGALRSDKVANLEFLKKDHDVTIEMVNALYEFGQFQFRCGNYGAAAELLYQFRVLSTDNDRVASATWGKLASEILTTNWDSAVEEIMKVKESIDSKLFNNPRAQLDHRAMLVHWALFPLFNHEAAREPILDLFFSAAYINTIQTACPWALRYLIAAVITGRSRSRNSSLHQKQMKDVIRYVRQEAYEYADPVTEFVSALYVAHDFNAAREALRKAEEVCRADFFLMSSSDAFVDAARHLICESYCKIFSRMNIRDLSAKLGLNPDDGEKWIVNLIRETRLDAKIDSQEGTVIMNHPPNNVYQQVIEKTKGGFFRTQVLTAAVSK</sequence>
<dbReference type="GO" id="GO:0071540">
    <property type="term" value="C:eukaryotic translation initiation factor 3 complex, eIF3e"/>
    <property type="evidence" value="ECO:0007669"/>
    <property type="project" value="UniProtKB-UniRule"/>
</dbReference>
<proteinExistence type="inferred from homology"/>
<dbReference type="AlphaFoldDB" id="A0A4U6XKH7"/>
<dbReference type="Pfam" id="PF01399">
    <property type="entry name" value="PCI"/>
    <property type="match status" value="1"/>
</dbReference>
<evidence type="ECO:0000313" key="8">
    <source>
        <dbReference type="Proteomes" id="UP000310108"/>
    </source>
</evidence>
<dbReference type="InterPro" id="IPR019010">
    <property type="entry name" value="eIF3e_N"/>
</dbReference>
<gene>
    <name evidence="7" type="primary">int-6</name>
    <name evidence="4" type="synonym">INT6</name>
    <name evidence="7" type="ORF">CTA1_1121</name>
</gene>
<dbReference type="GO" id="GO:0003743">
    <property type="term" value="F:translation initiation factor activity"/>
    <property type="evidence" value="ECO:0007669"/>
    <property type="project" value="UniProtKB-UniRule"/>
</dbReference>
<comment type="subcellular location">
    <subcellularLocation>
        <location evidence="4">Cytoplasm</location>
    </subcellularLocation>
</comment>
<keyword evidence="8" id="KW-1185">Reference proteome</keyword>
<comment type="subunit">
    <text evidence="4">Component of the eukaryotic translation initiation factor 3 (eIF-3) complex.</text>
</comment>
<dbReference type="GO" id="GO:0033290">
    <property type="term" value="C:eukaryotic 48S preinitiation complex"/>
    <property type="evidence" value="ECO:0007669"/>
    <property type="project" value="UniProtKB-UniRule"/>
</dbReference>
<comment type="function">
    <text evidence="4">Component of the eukaryotic translation initiation factor 3 (eIF-3) complex, which is involved in protein synthesis of a specialized repertoire of mRNAs and, together with other initiation factors, stimulates binding of mRNA and methionyl-tRNAi to the 40S ribosome. The eIF-3 complex specifically targets and initiates translation of a subset of mRNAs involved in cell proliferation.</text>
</comment>
<dbReference type="SMART" id="SM01186">
    <property type="entry name" value="eIF3_N"/>
    <property type="match status" value="1"/>
</dbReference>
<dbReference type="InterPro" id="IPR036390">
    <property type="entry name" value="WH_DNA-bd_sf"/>
</dbReference>
<evidence type="ECO:0000256" key="4">
    <source>
        <dbReference type="HAMAP-Rule" id="MF_03004"/>
    </source>
</evidence>
<evidence type="ECO:0000256" key="1">
    <source>
        <dbReference type="ARBA" id="ARBA00022490"/>
    </source>
</evidence>
<keyword evidence="3 4" id="KW-0648">Protein biosynthesis</keyword>
<feature type="domain" description="PCI" evidence="6">
    <location>
        <begin position="338"/>
        <end position="506"/>
    </location>
</feature>
<dbReference type="Proteomes" id="UP000310108">
    <property type="component" value="Unassembled WGS sequence"/>
</dbReference>
<feature type="compositionally biased region" description="Basic residues" evidence="5">
    <location>
        <begin position="74"/>
        <end position="89"/>
    </location>
</feature>
<name>A0A4U6XKH7_9PEZI</name>
<feature type="region of interest" description="Disordered" evidence="5">
    <location>
        <begin position="1"/>
        <end position="91"/>
    </location>
</feature>
<comment type="similarity">
    <text evidence="4">Belongs to the eIF-3 subunit E family.</text>
</comment>
<keyword evidence="2 4" id="KW-0396">Initiation factor</keyword>
<dbReference type="SMART" id="SM00088">
    <property type="entry name" value="PINT"/>
    <property type="match status" value="1"/>
</dbReference>
<accession>A0A4U6XKH7</accession>
<comment type="caution">
    <text evidence="7">The sequence shown here is derived from an EMBL/GenBank/DDBJ whole genome shotgun (WGS) entry which is preliminary data.</text>
</comment>
<dbReference type="Gene3D" id="1.25.40.570">
    <property type="match status" value="1"/>
</dbReference>
<protein>
    <recommendedName>
        <fullName evidence="4">Eukaryotic translation initiation factor 3 subunit E</fullName>
        <shortName evidence="4">eIF3e</shortName>
    </recommendedName>
</protein>
<dbReference type="GO" id="GO:0016282">
    <property type="term" value="C:eukaryotic 43S preinitiation complex"/>
    <property type="evidence" value="ECO:0007669"/>
    <property type="project" value="UniProtKB-UniRule"/>
</dbReference>
<dbReference type="Pfam" id="PF21357">
    <property type="entry name" value="EIF3E_C"/>
    <property type="match status" value="1"/>
</dbReference>
<dbReference type="PANTHER" id="PTHR10317">
    <property type="entry name" value="EUKARYOTIC TRANSLATION INITIATION FACTOR 3 SUBUNIT E"/>
    <property type="match status" value="1"/>
</dbReference>
<dbReference type="EMBL" id="PJEX01000105">
    <property type="protein sequence ID" value="TKW55277.1"/>
    <property type="molecule type" value="Genomic_DNA"/>
</dbReference>
<dbReference type="SUPFAM" id="SSF46785">
    <property type="entry name" value="Winged helix' DNA-binding domain"/>
    <property type="match status" value="1"/>
</dbReference>
<evidence type="ECO:0000256" key="3">
    <source>
        <dbReference type="ARBA" id="ARBA00022917"/>
    </source>
</evidence>
<dbReference type="PROSITE" id="PS50250">
    <property type="entry name" value="PCI"/>
    <property type="match status" value="1"/>
</dbReference>
<dbReference type="InterPro" id="IPR000717">
    <property type="entry name" value="PCI_dom"/>
</dbReference>
<dbReference type="Pfam" id="PF09440">
    <property type="entry name" value="eIF3_N"/>
    <property type="match status" value="1"/>
</dbReference>
<dbReference type="HAMAP" id="MF_03004">
    <property type="entry name" value="eIF3e"/>
    <property type="match status" value="1"/>
</dbReference>